<organism evidence="2 3">
    <name type="scientific">Mucuna pruriens</name>
    <name type="common">Velvet bean</name>
    <name type="synonym">Dolichos pruriens</name>
    <dbReference type="NCBI Taxonomy" id="157652"/>
    <lineage>
        <taxon>Eukaryota</taxon>
        <taxon>Viridiplantae</taxon>
        <taxon>Streptophyta</taxon>
        <taxon>Embryophyta</taxon>
        <taxon>Tracheophyta</taxon>
        <taxon>Spermatophyta</taxon>
        <taxon>Magnoliopsida</taxon>
        <taxon>eudicotyledons</taxon>
        <taxon>Gunneridae</taxon>
        <taxon>Pentapetalae</taxon>
        <taxon>rosids</taxon>
        <taxon>fabids</taxon>
        <taxon>Fabales</taxon>
        <taxon>Fabaceae</taxon>
        <taxon>Papilionoideae</taxon>
        <taxon>50 kb inversion clade</taxon>
        <taxon>NPAAA clade</taxon>
        <taxon>indigoferoid/millettioid clade</taxon>
        <taxon>Phaseoleae</taxon>
        <taxon>Mucuna</taxon>
    </lineage>
</organism>
<reference evidence="2" key="1">
    <citation type="submission" date="2018-05" db="EMBL/GenBank/DDBJ databases">
        <title>Draft genome of Mucuna pruriens seed.</title>
        <authorList>
            <person name="Nnadi N.E."/>
            <person name="Vos R."/>
            <person name="Hasami M.H."/>
            <person name="Devisetty U.K."/>
            <person name="Aguiy J.C."/>
        </authorList>
    </citation>
    <scope>NUCLEOTIDE SEQUENCE [LARGE SCALE GENOMIC DNA]</scope>
    <source>
        <strain evidence="2">JCA_2017</strain>
    </source>
</reference>
<evidence type="ECO:0000313" key="2">
    <source>
        <dbReference type="EMBL" id="RDY06467.1"/>
    </source>
</evidence>
<dbReference type="Pfam" id="PF03732">
    <property type="entry name" value="Retrotrans_gag"/>
    <property type="match status" value="1"/>
</dbReference>
<evidence type="ECO:0000259" key="1">
    <source>
        <dbReference type="Pfam" id="PF03732"/>
    </source>
</evidence>
<dbReference type="PANTHER" id="PTHR35046:SF9">
    <property type="entry name" value="RNA-DIRECTED DNA POLYMERASE"/>
    <property type="match status" value="1"/>
</dbReference>
<proteinExistence type="predicted"/>
<protein>
    <recommendedName>
        <fullName evidence="1">Retrotransposon gag domain-containing protein</fullName>
    </recommendedName>
</protein>
<dbReference type="PANTHER" id="PTHR35046">
    <property type="entry name" value="ZINC KNUCKLE (CCHC-TYPE) FAMILY PROTEIN"/>
    <property type="match status" value="1"/>
</dbReference>
<dbReference type="EMBL" id="QJKJ01001683">
    <property type="protein sequence ID" value="RDY06467.1"/>
    <property type="molecule type" value="Genomic_DNA"/>
</dbReference>
<sequence>MKVDQVLACFDYLDIEKVKIVTYEFIGYTLLCREIREGRRRHANMWDDLRREIKSRFVLASYIEDLYNKLQRMYQGFKNIEEYYKDMEVALFRANVLKSNDTIMAHFLHKLNKDL</sequence>
<name>A0A371HUM7_MUCPR</name>
<gene>
    <name evidence="2" type="ORF">CR513_09549</name>
</gene>
<dbReference type="InterPro" id="IPR005162">
    <property type="entry name" value="Retrotrans_gag_dom"/>
</dbReference>
<dbReference type="AlphaFoldDB" id="A0A371HUM7"/>
<comment type="caution">
    <text evidence="2">The sequence shown here is derived from an EMBL/GenBank/DDBJ whole genome shotgun (WGS) entry which is preliminary data.</text>
</comment>
<dbReference type="OrthoDB" id="1731207at2759"/>
<accession>A0A371HUM7</accession>
<dbReference type="Proteomes" id="UP000257109">
    <property type="component" value="Unassembled WGS sequence"/>
</dbReference>
<feature type="non-terminal residue" evidence="2">
    <location>
        <position position="1"/>
    </location>
</feature>
<evidence type="ECO:0000313" key="3">
    <source>
        <dbReference type="Proteomes" id="UP000257109"/>
    </source>
</evidence>
<feature type="domain" description="Retrotransposon gag" evidence="1">
    <location>
        <begin position="36"/>
        <end position="112"/>
    </location>
</feature>
<keyword evidence="3" id="KW-1185">Reference proteome</keyword>